<name>A0A975BIF5_9BACT</name>
<proteinExistence type="predicted"/>
<evidence type="ECO:0000313" key="2">
    <source>
        <dbReference type="Proteomes" id="UP000663722"/>
    </source>
</evidence>
<sequence length="132" mass="14885">MEMKPSDIFNCQKCGECCKGYGGTFVTEEDIEAIAAYIKTTPEHFVSDYCQMSGGKPVLAQAQNGYCVFWDEVCTIHPVKPRMCRAWPFIKSVLTDINNWRIMAASCPGIRTDVPDKIVEECVRKELNLPLL</sequence>
<accession>A0A975BIF5</accession>
<dbReference type="InterPro" id="IPR005358">
    <property type="entry name" value="Puta_zinc/iron-chelating_dom"/>
</dbReference>
<dbReference type="KEGG" id="dmm:dnm_020150"/>
<gene>
    <name evidence="1" type="ORF">dnm_020150</name>
</gene>
<dbReference type="EMBL" id="CP061800">
    <property type="protein sequence ID" value="QTA85997.1"/>
    <property type="molecule type" value="Genomic_DNA"/>
</dbReference>
<keyword evidence="2" id="KW-1185">Reference proteome</keyword>
<dbReference type="PANTHER" id="PTHR35866:SF1">
    <property type="entry name" value="YKGJ FAMILY CYSTEINE CLUSTER PROTEIN"/>
    <property type="match status" value="1"/>
</dbReference>
<reference evidence="1" key="1">
    <citation type="journal article" date="2021" name="Microb. Physiol.">
        <title>Proteogenomic Insights into the Physiology of Marine, Sulfate-Reducing, Filamentous Desulfonema limicola and Desulfonema magnum.</title>
        <authorList>
            <person name="Schnaars V."/>
            <person name="Wohlbrand L."/>
            <person name="Scheve S."/>
            <person name="Hinrichs C."/>
            <person name="Reinhardt R."/>
            <person name="Rabus R."/>
        </authorList>
    </citation>
    <scope>NUCLEOTIDE SEQUENCE</scope>
    <source>
        <strain evidence="1">4be13</strain>
    </source>
</reference>
<evidence type="ECO:0000313" key="1">
    <source>
        <dbReference type="EMBL" id="QTA85997.1"/>
    </source>
</evidence>
<dbReference type="AlphaFoldDB" id="A0A975BIF5"/>
<dbReference type="PANTHER" id="PTHR35866">
    <property type="entry name" value="PUTATIVE-RELATED"/>
    <property type="match status" value="1"/>
</dbReference>
<dbReference type="Pfam" id="PF03692">
    <property type="entry name" value="CxxCxxCC"/>
    <property type="match status" value="1"/>
</dbReference>
<organism evidence="1 2">
    <name type="scientific">Desulfonema magnum</name>
    <dbReference type="NCBI Taxonomy" id="45655"/>
    <lineage>
        <taxon>Bacteria</taxon>
        <taxon>Pseudomonadati</taxon>
        <taxon>Thermodesulfobacteriota</taxon>
        <taxon>Desulfobacteria</taxon>
        <taxon>Desulfobacterales</taxon>
        <taxon>Desulfococcaceae</taxon>
        <taxon>Desulfonema</taxon>
    </lineage>
</organism>
<dbReference type="Proteomes" id="UP000663722">
    <property type="component" value="Chromosome"/>
</dbReference>
<protein>
    <submittedName>
        <fullName evidence="1">Zinc- or iron-chelating domain-containing protein</fullName>
    </submittedName>
</protein>